<sequence>MDSNSSRFSGHLGCMQQAPFLVREGV</sequence>
<accession>A0A804JAR0</accession>
<dbReference type="InParanoid" id="A0A804JAR0"/>
<dbReference type="Proteomes" id="UP000012960">
    <property type="component" value="Unplaced"/>
</dbReference>
<evidence type="ECO:0000313" key="2">
    <source>
        <dbReference type="Proteomes" id="UP000012960"/>
    </source>
</evidence>
<dbReference type="Gramene" id="Ma05_t31610.1">
    <property type="protein sequence ID" value="Ma05_p31610.1"/>
    <property type="gene ID" value="Ma05_g31610"/>
</dbReference>
<keyword evidence="2" id="KW-1185">Reference proteome</keyword>
<dbReference type="EnsemblPlants" id="Ma05_t31610.1">
    <property type="protein sequence ID" value="Ma05_p31610.1"/>
    <property type="gene ID" value="Ma05_g31610"/>
</dbReference>
<reference evidence="1" key="1">
    <citation type="submission" date="2021-05" db="UniProtKB">
        <authorList>
            <consortium name="EnsemblPlants"/>
        </authorList>
    </citation>
    <scope>IDENTIFICATION</scope>
    <source>
        <strain evidence="1">subsp. malaccensis</strain>
    </source>
</reference>
<organism evidence="1 2">
    <name type="scientific">Musa acuminata subsp. malaccensis</name>
    <name type="common">Wild banana</name>
    <name type="synonym">Musa malaccensis</name>
    <dbReference type="NCBI Taxonomy" id="214687"/>
    <lineage>
        <taxon>Eukaryota</taxon>
        <taxon>Viridiplantae</taxon>
        <taxon>Streptophyta</taxon>
        <taxon>Embryophyta</taxon>
        <taxon>Tracheophyta</taxon>
        <taxon>Spermatophyta</taxon>
        <taxon>Magnoliopsida</taxon>
        <taxon>Liliopsida</taxon>
        <taxon>Zingiberales</taxon>
        <taxon>Musaceae</taxon>
        <taxon>Musa</taxon>
    </lineage>
</organism>
<dbReference type="AlphaFoldDB" id="A0A804JAR0"/>
<proteinExistence type="predicted"/>
<evidence type="ECO:0000313" key="1">
    <source>
        <dbReference type="EnsemblPlants" id="Ma05_p31610.1"/>
    </source>
</evidence>
<name>A0A804JAR0_MUSAM</name>
<protein>
    <submittedName>
        <fullName evidence="1">Uncharacterized protein</fullName>
    </submittedName>
</protein>